<dbReference type="GO" id="GO:0009723">
    <property type="term" value="P:response to ethylene"/>
    <property type="evidence" value="ECO:0007669"/>
    <property type="project" value="TreeGrafter"/>
</dbReference>
<comment type="subcellular location">
    <subcellularLocation>
        <location evidence="1">Nucleus</location>
    </subcellularLocation>
</comment>
<gene>
    <name evidence="10" type="ORF">BUALT_Bualt02G0146400</name>
</gene>
<proteinExistence type="predicted"/>
<dbReference type="PANTHER" id="PTHR44191:SF84">
    <property type="entry name" value="F25A4.19 PROTEIN"/>
    <property type="match status" value="1"/>
</dbReference>
<accession>A0AAV6Y4G5</accession>
<dbReference type="CDD" id="cd00167">
    <property type="entry name" value="SANT"/>
    <property type="match status" value="1"/>
</dbReference>
<evidence type="ECO:0000256" key="2">
    <source>
        <dbReference type="ARBA" id="ARBA00023015"/>
    </source>
</evidence>
<reference evidence="10" key="1">
    <citation type="submission" date="2019-10" db="EMBL/GenBank/DDBJ databases">
        <authorList>
            <person name="Zhang R."/>
            <person name="Pan Y."/>
            <person name="Wang J."/>
            <person name="Ma R."/>
            <person name="Yu S."/>
        </authorList>
    </citation>
    <scope>NUCLEOTIDE SEQUENCE</scope>
    <source>
        <strain evidence="10">LA-IB0</strain>
        <tissue evidence="10">Leaf</tissue>
    </source>
</reference>
<evidence type="ECO:0000259" key="9">
    <source>
        <dbReference type="PROSITE" id="PS51294"/>
    </source>
</evidence>
<feature type="domain" description="SANT" evidence="8">
    <location>
        <begin position="94"/>
        <end position="147"/>
    </location>
</feature>
<dbReference type="Pfam" id="PF00249">
    <property type="entry name" value="Myb_DNA-binding"/>
    <property type="match status" value="1"/>
</dbReference>
<dbReference type="FunFam" id="1.10.10.60:FF:000009">
    <property type="entry name" value="transcription factor MYB1R1"/>
    <property type="match status" value="1"/>
</dbReference>
<evidence type="ECO:0000256" key="3">
    <source>
        <dbReference type="ARBA" id="ARBA00023125"/>
    </source>
</evidence>
<dbReference type="EMBL" id="WHWC01000002">
    <property type="protein sequence ID" value="KAG8388640.1"/>
    <property type="molecule type" value="Genomic_DNA"/>
</dbReference>
<dbReference type="Proteomes" id="UP000826271">
    <property type="component" value="Unassembled WGS sequence"/>
</dbReference>
<keyword evidence="11" id="KW-1185">Reference proteome</keyword>
<feature type="region of interest" description="Disordered" evidence="6">
    <location>
        <begin position="1"/>
        <end position="20"/>
    </location>
</feature>
<evidence type="ECO:0000256" key="6">
    <source>
        <dbReference type="SAM" id="MobiDB-lite"/>
    </source>
</evidence>
<dbReference type="InterPro" id="IPR017884">
    <property type="entry name" value="SANT_dom"/>
</dbReference>
<feature type="compositionally biased region" description="Gly residues" evidence="6">
    <location>
        <begin position="9"/>
        <end position="20"/>
    </location>
</feature>
<dbReference type="NCBIfam" id="TIGR01557">
    <property type="entry name" value="myb_SHAQKYF"/>
    <property type="match status" value="1"/>
</dbReference>
<dbReference type="InterPro" id="IPR017930">
    <property type="entry name" value="Myb_dom"/>
</dbReference>
<evidence type="ECO:0000259" key="8">
    <source>
        <dbReference type="PROSITE" id="PS51293"/>
    </source>
</evidence>
<organism evidence="10 11">
    <name type="scientific">Buddleja alternifolia</name>
    <dbReference type="NCBI Taxonomy" id="168488"/>
    <lineage>
        <taxon>Eukaryota</taxon>
        <taxon>Viridiplantae</taxon>
        <taxon>Streptophyta</taxon>
        <taxon>Embryophyta</taxon>
        <taxon>Tracheophyta</taxon>
        <taxon>Spermatophyta</taxon>
        <taxon>Magnoliopsida</taxon>
        <taxon>eudicotyledons</taxon>
        <taxon>Gunneridae</taxon>
        <taxon>Pentapetalae</taxon>
        <taxon>asterids</taxon>
        <taxon>lamiids</taxon>
        <taxon>Lamiales</taxon>
        <taxon>Scrophulariaceae</taxon>
        <taxon>Buddlejeae</taxon>
        <taxon>Buddleja</taxon>
    </lineage>
</organism>
<keyword evidence="2" id="KW-0805">Transcription regulation</keyword>
<keyword evidence="4" id="KW-0804">Transcription</keyword>
<dbReference type="InterPro" id="IPR052245">
    <property type="entry name" value="Plant_Stress_Dev_TF"/>
</dbReference>
<feature type="region of interest" description="Disordered" evidence="6">
    <location>
        <begin position="169"/>
        <end position="193"/>
    </location>
</feature>
<sequence length="311" mass="33262">MSLRSDSLSGGGSGGGGGGGGGGEIMLFGVRVKVDPMRKSASLNNLSDYEPVHNNSNPSNNELPVAAAEGGGAAGYASADDAVPLPSNGSRERKRGVPWTEEEHKLFLIGLQKVGKGDWRGISKKYVKTRNPTQVASHAQKYFLRRNNFNRRRRRSSLFDITTDWVTEMPTEEGRNHQDSPPQPVPKPTKVPATAPVTSNANGYSVVPFPVNMGPVLLSMQSGNSMENSAIDRSDRVNNSSAMLVCPVPVFPMATYSTMVDLNVNHPAPLDPSPLSLRLSLSSGHDQSSTRGSAFQVISSFKHGDSFISVA</sequence>
<feature type="domain" description="HTH myb-type" evidence="9">
    <location>
        <begin position="91"/>
        <end position="147"/>
    </location>
</feature>
<dbReference type="PROSITE" id="PS51294">
    <property type="entry name" value="HTH_MYB"/>
    <property type="match status" value="1"/>
</dbReference>
<dbReference type="SUPFAM" id="SSF46689">
    <property type="entry name" value="Homeodomain-like"/>
    <property type="match status" value="1"/>
</dbReference>
<dbReference type="PANTHER" id="PTHR44191">
    <property type="entry name" value="TRANSCRIPTION FACTOR KUA1"/>
    <property type="match status" value="1"/>
</dbReference>
<feature type="region of interest" description="Disordered" evidence="6">
    <location>
        <begin position="46"/>
        <end position="97"/>
    </location>
</feature>
<keyword evidence="5" id="KW-0539">Nucleus</keyword>
<dbReference type="AlphaFoldDB" id="A0AAV6Y4G5"/>
<comment type="caution">
    <text evidence="10">The sequence shown here is derived from an EMBL/GenBank/DDBJ whole genome shotgun (WGS) entry which is preliminary data.</text>
</comment>
<evidence type="ECO:0000259" key="7">
    <source>
        <dbReference type="PROSITE" id="PS50090"/>
    </source>
</evidence>
<dbReference type="GO" id="GO:0003677">
    <property type="term" value="F:DNA binding"/>
    <property type="evidence" value="ECO:0007669"/>
    <property type="project" value="UniProtKB-KW"/>
</dbReference>
<evidence type="ECO:0000313" key="11">
    <source>
        <dbReference type="Proteomes" id="UP000826271"/>
    </source>
</evidence>
<dbReference type="GO" id="GO:0006355">
    <property type="term" value="P:regulation of DNA-templated transcription"/>
    <property type="evidence" value="ECO:0007669"/>
    <property type="project" value="UniProtKB-ARBA"/>
</dbReference>
<evidence type="ECO:0000313" key="10">
    <source>
        <dbReference type="EMBL" id="KAG8388640.1"/>
    </source>
</evidence>
<evidence type="ECO:0000256" key="5">
    <source>
        <dbReference type="ARBA" id="ARBA00023242"/>
    </source>
</evidence>
<dbReference type="PROSITE" id="PS51293">
    <property type="entry name" value="SANT"/>
    <property type="match status" value="1"/>
</dbReference>
<keyword evidence="3" id="KW-0238">DNA-binding</keyword>
<evidence type="ECO:0000256" key="4">
    <source>
        <dbReference type="ARBA" id="ARBA00023163"/>
    </source>
</evidence>
<dbReference type="Gene3D" id="1.10.10.60">
    <property type="entry name" value="Homeodomain-like"/>
    <property type="match status" value="1"/>
</dbReference>
<dbReference type="SMART" id="SM00717">
    <property type="entry name" value="SANT"/>
    <property type="match status" value="1"/>
</dbReference>
<dbReference type="InterPro" id="IPR001005">
    <property type="entry name" value="SANT/Myb"/>
</dbReference>
<dbReference type="InterPro" id="IPR006447">
    <property type="entry name" value="Myb_dom_plants"/>
</dbReference>
<dbReference type="InterPro" id="IPR009057">
    <property type="entry name" value="Homeodomain-like_sf"/>
</dbReference>
<protein>
    <submittedName>
        <fullName evidence="10">Uncharacterized protein</fullName>
    </submittedName>
</protein>
<name>A0AAV6Y4G5_9LAMI</name>
<feature type="compositionally biased region" description="Polar residues" evidence="6">
    <location>
        <begin position="46"/>
        <end position="62"/>
    </location>
</feature>
<dbReference type="GO" id="GO:0009739">
    <property type="term" value="P:response to gibberellin"/>
    <property type="evidence" value="ECO:0007669"/>
    <property type="project" value="TreeGrafter"/>
</dbReference>
<evidence type="ECO:0000256" key="1">
    <source>
        <dbReference type="ARBA" id="ARBA00004123"/>
    </source>
</evidence>
<feature type="domain" description="Myb-like" evidence="7">
    <location>
        <begin position="91"/>
        <end position="143"/>
    </location>
</feature>
<dbReference type="GO" id="GO:0005634">
    <property type="term" value="C:nucleus"/>
    <property type="evidence" value="ECO:0007669"/>
    <property type="project" value="UniProtKB-SubCell"/>
</dbReference>
<dbReference type="PROSITE" id="PS50090">
    <property type="entry name" value="MYB_LIKE"/>
    <property type="match status" value="1"/>
</dbReference>